<evidence type="ECO:0000313" key="1">
    <source>
        <dbReference type="EMBL" id="RWA06535.1"/>
    </source>
</evidence>
<sequence>MDAIYRELADRVVELCHTESARSSLQLSTTQRRVLIGLAGPPGSGKSTVAVEVARRVEQAHSRLKVAVVSLDGFHLTLAVLNARPDAEVTLARRGAPWTFDGVAAVQLVQRLKETFGVQSVIVPTFDHAAKDLYPKGWSSRRILTTDYNDMPNGRYVMERSVGRYDRLVTSLEEHG</sequence>
<accession>A0A439CWH3</accession>
<reference evidence="1 2" key="1">
    <citation type="submission" date="2018-12" db="EMBL/GenBank/DDBJ databases">
        <title>Draft genome sequence of Xylaria grammica IHI A82.</title>
        <authorList>
            <person name="Buettner E."/>
            <person name="Kellner H."/>
        </authorList>
    </citation>
    <scope>NUCLEOTIDE SEQUENCE [LARGE SCALE GENOMIC DNA]</scope>
    <source>
        <strain evidence="1 2">IHI A82</strain>
    </source>
</reference>
<evidence type="ECO:0008006" key="3">
    <source>
        <dbReference type="Google" id="ProtNLM"/>
    </source>
</evidence>
<evidence type="ECO:0000313" key="2">
    <source>
        <dbReference type="Proteomes" id="UP000286045"/>
    </source>
</evidence>
<proteinExistence type="predicted"/>
<dbReference type="InterPro" id="IPR027417">
    <property type="entry name" value="P-loop_NTPase"/>
</dbReference>
<protein>
    <recommendedName>
        <fullName evidence="3">Phosphoribulokinase/uridine kinase domain-containing protein</fullName>
    </recommendedName>
</protein>
<organism evidence="1 2">
    <name type="scientific">Xylaria grammica</name>
    <dbReference type="NCBI Taxonomy" id="363999"/>
    <lineage>
        <taxon>Eukaryota</taxon>
        <taxon>Fungi</taxon>
        <taxon>Dikarya</taxon>
        <taxon>Ascomycota</taxon>
        <taxon>Pezizomycotina</taxon>
        <taxon>Sordariomycetes</taxon>
        <taxon>Xylariomycetidae</taxon>
        <taxon>Xylariales</taxon>
        <taxon>Xylariaceae</taxon>
        <taxon>Xylaria</taxon>
    </lineage>
</organism>
<dbReference type="Gene3D" id="3.40.50.300">
    <property type="entry name" value="P-loop containing nucleotide triphosphate hydrolases"/>
    <property type="match status" value="1"/>
</dbReference>
<dbReference type="STRING" id="363999.A0A439CWH3"/>
<gene>
    <name evidence="1" type="ORF">EKO27_g8578</name>
</gene>
<name>A0A439CWH3_9PEZI</name>
<dbReference type="SUPFAM" id="SSF52540">
    <property type="entry name" value="P-loop containing nucleoside triphosphate hydrolases"/>
    <property type="match status" value="1"/>
</dbReference>
<dbReference type="PANTHER" id="PTHR10285">
    <property type="entry name" value="URIDINE KINASE"/>
    <property type="match status" value="1"/>
</dbReference>
<dbReference type="AlphaFoldDB" id="A0A439CWH3"/>
<dbReference type="EMBL" id="RYZI01000328">
    <property type="protein sequence ID" value="RWA06535.1"/>
    <property type="molecule type" value="Genomic_DNA"/>
</dbReference>
<dbReference type="Proteomes" id="UP000286045">
    <property type="component" value="Unassembled WGS sequence"/>
</dbReference>
<comment type="caution">
    <text evidence="1">The sequence shown here is derived from an EMBL/GenBank/DDBJ whole genome shotgun (WGS) entry which is preliminary data.</text>
</comment>
<keyword evidence="2" id="KW-1185">Reference proteome</keyword>